<keyword evidence="4" id="KW-1185">Reference proteome</keyword>
<proteinExistence type="predicted"/>
<accession>A0A1C4XBH6</accession>
<reference evidence="4" key="1">
    <citation type="submission" date="2016-06" db="EMBL/GenBank/DDBJ databases">
        <authorList>
            <person name="Varghese N."/>
            <person name="Submissions Spin"/>
        </authorList>
    </citation>
    <scope>NUCLEOTIDE SEQUENCE [LARGE SCALE GENOMIC DNA]</scope>
    <source>
        <strain evidence="4">DSM 43168</strain>
    </source>
</reference>
<dbReference type="EMBL" id="FMCT01000004">
    <property type="protein sequence ID" value="SCF05591.1"/>
    <property type="molecule type" value="Genomic_DNA"/>
</dbReference>
<dbReference type="Pfam" id="PF05685">
    <property type="entry name" value="Uma2"/>
    <property type="match status" value="1"/>
</dbReference>
<dbReference type="STRING" id="47853.TK50_24420"/>
<dbReference type="GO" id="GO:0004519">
    <property type="term" value="F:endonuclease activity"/>
    <property type="evidence" value="ECO:0007669"/>
    <property type="project" value="UniProtKB-KW"/>
</dbReference>
<dbReference type="PANTHER" id="PTHR35400:SF3">
    <property type="entry name" value="SLL1072 PROTEIN"/>
    <property type="match status" value="1"/>
</dbReference>
<evidence type="ECO:0000313" key="4">
    <source>
        <dbReference type="Proteomes" id="UP000183585"/>
    </source>
</evidence>
<dbReference type="RefSeq" id="WP_256095417.1">
    <property type="nucleotide sequence ID" value="NZ_FMCT01000004.1"/>
</dbReference>
<evidence type="ECO:0000259" key="2">
    <source>
        <dbReference type="Pfam" id="PF05685"/>
    </source>
</evidence>
<evidence type="ECO:0000313" key="3">
    <source>
        <dbReference type="EMBL" id="SCF05591.1"/>
    </source>
</evidence>
<name>A0A1C4XBH6_9ACTN</name>
<dbReference type="InterPro" id="IPR011335">
    <property type="entry name" value="Restrct_endonuc-II-like"/>
</dbReference>
<keyword evidence="3" id="KW-0378">Hydrolase</keyword>
<dbReference type="SUPFAM" id="SSF52980">
    <property type="entry name" value="Restriction endonuclease-like"/>
    <property type="match status" value="1"/>
</dbReference>
<feature type="domain" description="Putative restriction endonuclease" evidence="2">
    <location>
        <begin position="54"/>
        <end position="198"/>
    </location>
</feature>
<feature type="region of interest" description="Disordered" evidence="1">
    <location>
        <begin position="1"/>
        <end position="23"/>
    </location>
</feature>
<evidence type="ECO:0000256" key="1">
    <source>
        <dbReference type="SAM" id="MobiDB-lite"/>
    </source>
</evidence>
<sequence length="226" mass="24946">MAGTLVGRHVAPPVRRPGRRAALADRVSAEPIPTPPGPWCPDPIRQQRADYTLEDLPHLPDDAPRVELVDGVLRLIPFPTLGHQDISSLLALWLRAHAPEHLRATQAVGVALDAKNTRQPDVLLRRADVRADRSLLQPEDVVLAVEVVSPGTRRIDRFAKPAEYAAAGIPFYWRVEQDPVHVYAYRLSDRLSLGGERQYELVADSAELIALAEPFEIKLPVAELAG</sequence>
<dbReference type="Proteomes" id="UP000183585">
    <property type="component" value="Unassembled WGS sequence"/>
</dbReference>
<dbReference type="Gene3D" id="3.90.1570.10">
    <property type="entry name" value="tt1808, chain A"/>
    <property type="match status" value="1"/>
</dbReference>
<dbReference type="CDD" id="cd06260">
    <property type="entry name" value="DUF820-like"/>
    <property type="match status" value="1"/>
</dbReference>
<dbReference type="InterPro" id="IPR008538">
    <property type="entry name" value="Uma2"/>
</dbReference>
<gene>
    <name evidence="3" type="ORF">GA0070563_104353</name>
</gene>
<feature type="compositionally biased region" description="Low complexity" evidence="1">
    <location>
        <begin position="1"/>
        <end position="13"/>
    </location>
</feature>
<keyword evidence="3" id="KW-0255">Endonuclease</keyword>
<protein>
    <submittedName>
        <fullName evidence="3">Endonuclease, Uma2 family (Restriction endonuclease fold)</fullName>
    </submittedName>
</protein>
<dbReference type="AlphaFoldDB" id="A0A1C4XBH6"/>
<dbReference type="PANTHER" id="PTHR35400">
    <property type="entry name" value="SLR1083 PROTEIN"/>
    <property type="match status" value="1"/>
</dbReference>
<keyword evidence="3" id="KW-0540">Nuclease</keyword>
<dbReference type="InterPro" id="IPR012296">
    <property type="entry name" value="Nuclease_put_TT1808"/>
</dbReference>
<organism evidence="3 4">
    <name type="scientific">Micromonospora carbonacea</name>
    <dbReference type="NCBI Taxonomy" id="47853"/>
    <lineage>
        <taxon>Bacteria</taxon>
        <taxon>Bacillati</taxon>
        <taxon>Actinomycetota</taxon>
        <taxon>Actinomycetes</taxon>
        <taxon>Micromonosporales</taxon>
        <taxon>Micromonosporaceae</taxon>
        <taxon>Micromonospora</taxon>
    </lineage>
</organism>